<comment type="caution">
    <text evidence="1">The sequence shown here is derived from an EMBL/GenBank/DDBJ whole genome shotgun (WGS) entry which is preliminary data.</text>
</comment>
<dbReference type="AlphaFoldDB" id="A0A9P7Z7U7"/>
<accession>A0A9P7Z7U7</accession>
<organism evidence="1 2">
    <name type="scientific">Calycina marina</name>
    <dbReference type="NCBI Taxonomy" id="1763456"/>
    <lineage>
        <taxon>Eukaryota</taxon>
        <taxon>Fungi</taxon>
        <taxon>Dikarya</taxon>
        <taxon>Ascomycota</taxon>
        <taxon>Pezizomycotina</taxon>
        <taxon>Leotiomycetes</taxon>
        <taxon>Helotiales</taxon>
        <taxon>Pezizellaceae</taxon>
        <taxon>Calycina</taxon>
    </lineage>
</organism>
<dbReference type="EMBL" id="MU253778">
    <property type="protein sequence ID" value="KAG9247223.1"/>
    <property type="molecule type" value="Genomic_DNA"/>
</dbReference>
<reference evidence="1" key="1">
    <citation type="journal article" date="2021" name="IMA Fungus">
        <title>Genomic characterization of three marine fungi, including Emericellopsis atlantica sp. nov. with signatures of a generalist lifestyle and marine biomass degradation.</title>
        <authorList>
            <person name="Hagestad O.C."/>
            <person name="Hou L."/>
            <person name="Andersen J.H."/>
            <person name="Hansen E.H."/>
            <person name="Altermark B."/>
            <person name="Li C."/>
            <person name="Kuhnert E."/>
            <person name="Cox R.J."/>
            <person name="Crous P.W."/>
            <person name="Spatafora J.W."/>
            <person name="Lail K."/>
            <person name="Amirebrahimi M."/>
            <person name="Lipzen A."/>
            <person name="Pangilinan J."/>
            <person name="Andreopoulos W."/>
            <person name="Hayes R.D."/>
            <person name="Ng V."/>
            <person name="Grigoriev I.V."/>
            <person name="Jackson S.A."/>
            <person name="Sutton T.D.S."/>
            <person name="Dobson A.D.W."/>
            <person name="Rama T."/>
        </authorList>
    </citation>
    <scope>NUCLEOTIDE SEQUENCE</scope>
    <source>
        <strain evidence="1">TRa3180A</strain>
    </source>
</reference>
<gene>
    <name evidence="1" type="ORF">BJ878DRAFT_477587</name>
</gene>
<dbReference type="Proteomes" id="UP000887226">
    <property type="component" value="Unassembled WGS sequence"/>
</dbReference>
<name>A0A9P7Z7U7_9HELO</name>
<protein>
    <submittedName>
        <fullName evidence="1">Uncharacterized protein</fullName>
    </submittedName>
</protein>
<evidence type="ECO:0000313" key="2">
    <source>
        <dbReference type="Proteomes" id="UP000887226"/>
    </source>
</evidence>
<evidence type="ECO:0000313" key="1">
    <source>
        <dbReference type="EMBL" id="KAG9247223.1"/>
    </source>
</evidence>
<proteinExistence type="predicted"/>
<sequence>MTPFACLKGSIPSTPTKKRQEIYNTPARSHLFQQFDDDCAVFSTSEIIRNATPSRATCNRWLEQRNRYGSPAYRNRRRESKILGRKPHHPPEFWKAFVSKPNNNGEREQDLEVQMAGEGAKVGKRQARYQIAKHTKGGWKYAAAYTAKKTSRNSRDDRVSYGNEHKGKPIDGWWNTIYFTDEAHYDPLQQRRPGILREVGTRYDAENIGQAADYRRQATYGCFGQLVRDIGTSII</sequence>
<keyword evidence="2" id="KW-1185">Reference proteome</keyword>
<dbReference type="OrthoDB" id="3789034at2759"/>